<proteinExistence type="predicted"/>
<evidence type="ECO:0000313" key="4">
    <source>
        <dbReference type="EMBL" id="QJI01908.1"/>
    </source>
</evidence>
<organism evidence="2">
    <name type="scientific">viral metagenome</name>
    <dbReference type="NCBI Taxonomy" id="1070528"/>
    <lineage>
        <taxon>unclassified sequences</taxon>
        <taxon>metagenomes</taxon>
        <taxon>organismal metagenomes</taxon>
    </lineage>
</organism>
<name>A0A6H2A0A5_9ZZZZ</name>
<accession>A0A6H2A0A5</accession>
<gene>
    <name evidence="3" type="ORF">MM415A00305_0013</name>
    <name evidence="2" type="ORF">TM448A03065_0005</name>
    <name evidence="4" type="ORF">TM448B02830_0005</name>
</gene>
<dbReference type="EMBL" id="MT144376">
    <property type="protein sequence ID" value="QJA52890.1"/>
    <property type="molecule type" value="Genomic_DNA"/>
</dbReference>
<evidence type="ECO:0000313" key="3">
    <source>
        <dbReference type="EMBL" id="QJA83215.1"/>
    </source>
</evidence>
<feature type="region of interest" description="Disordered" evidence="1">
    <location>
        <begin position="1"/>
        <end position="20"/>
    </location>
</feature>
<evidence type="ECO:0000256" key="1">
    <source>
        <dbReference type="SAM" id="MobiDB-lite"/>
    </source>
</evidence>
<dbReference type="EMBL" id="MT144960">
    <property type="protein sequence ID" value="QJI01908.1"/>
    <property type="molecule type" value="Genomic_DNA"/>
</dbReference>
<protein>
    <submittedName>
        <fullName evidence="2">Uncharacterized protein</fullName>
    </submittedName>
</protein>
<sequence>MAQYRQPDPSEAGGKVPQPKFYQMESHAYMDFVIQEREQANMARRRRELFPGGVGKGRR</sequence>
<dbReference type="EMBL" id="MT142506">
    <property type="protein sequence ID" value="QJA83215.1"/>
    <property type="molecule type" value="Genomic_DNA"/>
</dbReference>
<dbReference type="AlphaFoldDB" id="A0A6H2A0A5"/>
<reference evidence="2" key="1">
    <citation type="submission" date="2020-03" db="EMBL/GenBank/DDBJ databases">
        <title>The deep terrestrial virosphere.</title>
        <authorList>
            <person name="Holmfeldt K."/>
            <person name="Nilsson E."/>
            <person name="Simone D."/>
            <person name="Lopez-Fernandez M."/>
            <person name="Wu X."/>
            <person name="de Brujin I."/>
            <person name="Lundin D."/>
            <person name="Andersson A."/>
            <person name="Bertilsson S."/>
            <person name="Dopson M."/>
        </authorList>
    </citation>
    <scope>NUCLEOTIDE SEQUENCE</scope>
    <source>
        <strain evidence="3">MM415A00305</strain>
        <strain evidence="2">TM448A03065</strain>
        <strain evidence="4">TM448B02830</strain>
    </source>
</reference>
<evidence type="ECO:0000313" key="2">
    <source>
        <dbReference type="EMBL" id="QJA52890.1"/>
    </source>
</evidence>